<proteinExistence type="predicted"/>
<gene>
    <name evidence="2" type="ORF">GGR46_002180</name>
</gene>
<evidence type="ECO:0000313" key="3">
    <source>
        <dbReference type="Proteomes" id="UP000557392"/>
    </source>
</evidence>
<evidence type="ECO:0000313" key="2">
    <source>
        <dbReference type="EMBL" id="MBB4098616.1"/>
    </source>
</evidence>
<name>A0A7W6NXF0_9SPHN</name>
<sequence length="153" mass="16217">MMRRALPAMLALLAAACSNAADGNATPLPSNNEVSMQDAQSVARQIGVTFPAGATVEHAGQIEGRDNAAQAILLMPKADWAAWRATLVPGNAPPFSADANFHLGPDDGNWTPGKTPDLTTVQVPWREGNESLNIGYAPTSGGKVRVFLFWHQL</sequence>
<organism evidence="2 3">
    <name type="scientific">Sphingomonas kyeonggiensis</name>
    <dbReference type="NCBI Taxonomy" id="1268553"/>
    <lineage>
        <taxon>Bacteria</taxon>
        <taxon>Pseudomonadati</taxon>
        <taxon>Pseudomonadota</taxon>
        <taxon>Alphaproteobacteria</taxon>
        <taxon>Sphingomonadales</taxon>
        <taxon>Sphingomonadaceae</taxon>
        <taxon>Sphingomonas</taxon>
    </lineage>
</organism>
<evidence type="ECO:0000256" key="1">
    <source>
        <dbReference type="SAM" id="SignalP"/>
    </source>
</evidence>
<keyword evidence="1" id="KW-0732">Signal</keyword>
<comment type="caution">
    <text evidence="2">The sequence shown here is derived from an EMBL/GenBank/DDBJ whole genome shotgun (WGS) entry which is preliminary data.</text>
</comment>
<accession>A0A7W6NXF0</accession>
<dbReference type="Proteomes" id="UP000557392">
    <property type="component" value="Unassembled WGS sequence"/>
</dbReference>
<protein>
    <submittedName>
        <fullName evidence="2">Uncharacterized protein</fullName>
    </submittedName>
</protein>
<feature type="signal peptide" evidence="1">
    <location>
        <begin position="1"/>
        <end position="20"/>
    </location>
</feature>
<dbReference type="EMBL" id="JACIEH010000002">
    <property type="protein sequence ID" value="MBB4098616.1"/>
    <property type="molecule type" value="Genomic_DNA"/>
</dbReference>
<feature type="chain" id="PRO_5031230944" evidence="1">
    <location>
        <begin position="21"/>
        <end position="153"/>
    </location>
</feature>
<dbReference type="AlphaFoldDB" id="A0A7W6NXF0"/>
<reference evidence="2 3" key="1">
    <citation type="submission" date="2020-08" db="EMBL/GenBank/DDBJ databases">
        <title>Genomic Encyclopedia of Type Strains, Phase IV (KMG-IV): sequencing the most valuable type-strain genomes for metagenomic binning, comparative biology and taxonomic classification.</title>
        <authorList>
            <person name="Goeker M."/>
        </authorList>
    </citation>
    <scope>NUCLEOTIDE SEQUENCE [LARGE SCALE GENOMIC DNA]</scope>
    <source>
        <strain evidence="2 3">DSM 101806</strain>
    </source>
</reference>
<dbReference type="PROSITE" id="PS51257">
    <property type="entry name" value="PROKAR_LIPOPROTEIN"/>
    <property type="match status" value="1"/>
</dbReference>
<keyword evidence="3" id="KW-1185">Reference proteome</keyword>